<comment type="caution">
    <text evidence="1">The sequence shown here is derived from an EMBL/GenBank/DDBJ whole genome shotgun (WGS) entry which is preliminary data.</text>
</comment>
<sequence length="71" mass="7825">MVKPDLIENIATAIEQCGWEDADILQMNDLMAKAAMKTVYDALVSHAQHTNNQDVIKWLAASPIGQANTQE</sequence>
<evidence type="ECO:0000313" key="2">
    <source>
        <dbReference type="Proteomes" id="UP000182985"/>
    </source>
</evidence>
<accession>A0A1J6HKA5</accession>
<reference evidence="1 2" key="1">
    <citation type="submission" date="2016-10" db="EMBL/GenBank/DDBJ databases">
        <title>The Draft Genome Sequence of the Potato Rhizosphere Bacteria Ochrobactrum sp. IPA7.2.</title>
        <authorList>
            <person name="Gogoleva N.E."/>
            <person name="Khlopko Y.A."/>
            <person name="Burygin G.L."/>
            <person name="Plotnikov A.O."/>
        </authorList>
    </citation>
    <scope>NUCLEOTIDE SEQUENCE [LARGE SCALE GENOMIC DNA]</scope>
    <source>
        <strain evidence="1 2">IPA7.2</strain>
    </source>
</reference>
<keyword evidence="2" id="KW-1185">Reference proteome</keyword>
<dbReference type="EMBL" id="MOEC01000013">
    <property type="protein sequence ID" value="OIS92819.1"/>
    <property type="molecule type" value="Genomic_DNA"/>
</dbReference>
<gene>
    <name evidence="1" type="ORF">BLA27_14085</name>
</gene>
<name>A0A1J6HKA5_9HYPH</name>
<evidence type="ECO:0000313" key="1">
    <source>
        <dbReference type="EMBL" id="OIS92819.1"/>
    </source>
</evidence>
<proteinExistence type="predicted"/>
<dbReference type="AlphaFoldDB" id="A0A1J6HKA5"/>
<organism evidence="1 2">
    <name type="scientific">Brucella cytisi</name>
    <dbReference type="NCBI Taxonomy" id="407152"/>
    <lineage>
        <taxon>Bacteria</taxon>
        <taxon>Pseudomonadati</taxon>
        <taxon>Pseudomonadota</taxon>
        <taxon>Alphaproteobacteria</taxon>
        <taxon>Hyphomicrobiales</taxon>
        <taxon>Brucellaceae</taxon>
        <taxon>Brucella/Ochrobactrum group</taxon>
        <taxon>Brucella</taxon>
    </lineage>
</organism>
<dbReference type="Proteomes" id="UP000182985">
    <property type="component" value="Unassembled WGS sequence"/>
</dbReference>
<protein>
    <submittedName>
        <fullName evidence="1">Uncharacterized protein</fullName>
    </submittedName>
</protein>